<feature type="transmembrane region" description="Helical" evidence="9">
    <location>
        <begin position="150"/>
        <end position="173"/>
    </location>
</feature>
<evidence type="ECO:0000256" key="3">
    <source>
        <dbReference type="ARBA" id="ARBA00022553"/>
    </source>
</evidence>
<feature type="transmembrane region" description="Helical" evidence="9">
    <location>
        <begin position="28"/>
        <end position="48"/>
    </location>
</feature>
<organism evidence="12 13">
    <name type="scientific">Actinocatenispora comari</name>
    <dbReference type="NCBI Taxonomy" id="2807577"/>
    <lineage>
        <taxon>Bacteria</taxon>
        <taxon>Bacillati</taxon>
        <taxon>Actinomycetota</taxon>
        <taxon>Actinomycetes</taxon>
        <taxon>Micromonosporales</taxon>
        <taxon>Micromonosporaceae</taxon>
        <taxon>Actinocatenispora</taxon>
    </lineage>
</organism>
<evidence type="ECO:0000256" key="8">
    <source>
        <dbReference type="ARBA" id="ARBA00023012"/>
    </source>
</evidence>
<dbReference type="EC" id="2.7.13.3" evidence="2"/>
<proteinExistence type="predicted"/>
<dbReference type="InterPro" id="IPR036890">
    <property type="entry name" value="HATPase_C_sf"/>
</dbReference>
<dbReference type="PANTHER" id="PTHR24421:SF10">
    <property type="entry name" value="NITRATE_NITRITE SENSOR PROTEIN NARQ"/>
    <property type="match status" value="1"/>
</dbReference>
<feature type="domain" description="Signal transduction histidine kinase subgroup 3 dimerisation and phosphoacceptor" evidence="11">
    <location>
        <begin position="192"/>
        <end position="252"/>
    </location>
</feature>
<evidence type="ECO:0000256" key="2">
    <source>
        <dbReference type="ARBA" id="ARBA00012438"/>
    </source>
</evidence>
<dbReference type="PANTHER" id="PTHR24421">
    <property type="entry name" value="NITRATE/NITRITE SENSOR PROTEIN NARX-RELATED"/>
    <property type="match status" value="1"/>
</dbReference>
<evidence type="ECO:0000259" key="10">
    <source>
        <dbReference type="Pfam" id="PF02518"/>
    </source>
</evidence>
<dbReference type="InterPro" id="IPR050482">
    <property type="entry name" value="Sensor_HK_TwoCompSys"/>
</dbReference>
<dbReference type="Pfam" id="PF07730">
    <property type="entry name" value="HisKA_3"/>
    <property type="match status" value="1"/>
</dbReference>
<dbReference type="Gene3D" id="3.30.565.10">
    <property type="entry name" value="Histidine kinase-like ATPase, C-terminal domain"/>
    <property type="match status" value="1"/>
</dbReference>
<keyword evidence="3" id="KW-0597">Phosphoprotein</keyword>
<feature type="transmembrane region" description="Helical" evidence="9">
    <location>
        <begin position="124"/>
        <end position="144"/>
    </location>
</feature>
<keyword evidence="6 12" id="KW-0418">Kinase</keyword>
<evidence type="ECO:0000313" key="12">
    <source>
        <dbReference type="EMBL" id="GIL30036.1"/>
    </source>
</evidence>
<dbReference type="Pfam" id="PF02518">
    <property type="entry name" value="HATPase_c"/>
    <property type="match status" value="1"/>
</dbReference>
<dbReference type="GO" id="GO:0046983">
    <property type="term" value="F:protein dimerization activity"/>
    <property type="evidence" value="ECO:0007669"/>
    <property type="project" value="InterPro"/>
</dbReference>
<keyword evidence="9" id="KW-1133">Transmembrane helix</keyword>
<feature type="transmembrane region" description="Helical" evidence="9">
    <location>
        <begin position="79"/>
        <end position="112"/>
    </location>
</feature>
<comment type="catalytic activity">
    <reaction evidence="1">
        <text>ATP + protein L-histidine = ADP + protein N-phospho-L-histidine.</text>
        <dbReference type="EC" id="2.7.13.3"/>
    </reaction>
</comment>
<accession>A0A8J4EMX7</accession>
<dbReference type="AlphaFoldDB" id="A0A8J4EMX7"/>
<evidence type="ECO:0000256" key="6">
    <source>
        <dbReference type="ARBA" id="ARBA00022777"/>
    </source>
</evidence>
<keyword evidence="7" id="KW-0067">ATP-binding</keyword>
<evidence type="ECO:0000256" key="4">
    <source>
        <dbReference type="ARBA" id="ARBA00022679"/>
    </source>
</evidence>
<reference evidence="13" key="1">
    <citation type="journal article" date="2021" name="Int. J. Syst. Evol. Microbiol.">
        <title>Actinocatenispora comari sp. nov., an endophytic actinomycete isolated from aerial parts of Comarum salesowianum.</title>
        <authorList>
            <person name="Oyunbileg N."/>
            <person name="Iizaka Y."/>
            <person name="Hamada M."/>
            <person name="Davaapurev B.O."/>
            <person name="Fukumoto A."/>
            <person name="Tsetseg B."/>
            <person name="Kato F."/>
            <person name="Tamura T."/>
            <person name="Batkhuu J."/>
            <person name="Anzai Y."/>
        </authorList>
    </citation>
    <scope>NUCLEOTIDE SEQUENCE [LARGE SCALE GENOMIC DNA]</scope>
    <source>
        <strain evidence="13">NUM-2625</strain>
    </source>
</reference>
<keyword evidence="13" id="KW-1185">Reference proteome</keyword>
<dbReference type="GO" id="GO:0016020">
    <property type="term" value="C:membrane"/>
    <property type="evidence" value="ECO:0007669"/>
    <property type="project" value="InterPro"/>
</dbReference>
<name>A0A8J4EMX7_9ACTN</name>
<keyword evidence="9" id="KW-0812">Transmembrane</keyword>
<dbReference type="Proteomes" id="UP000614996">
    <property type="component" value="Unassembled WGS sequence"/>
</dbReference>
<dbReference type="RefSeq" id="WP_207127684.1">
    <property type="nucleotide sequence ID" value="NZ_BOPO01000111.1"/>
</dbReference>
<feature type="domain" description="Histidine kinase/HSP90-like ATPase" evidence="10">
    <location>
        <begin position="299"/>
        <end position="387"/>
    </location>
</feature>
<dbReference type="GO" id="GO:0000155">
    <property type="term" value="F:phosphorelay sensor kinase activity"/>
    <property type="evidence" value="ECO:0007669"/>
    <property type="project" value="InterPro"/>
</dbReference>
<evidence type="ECO:0000256" key="1">
    <source>
        <dbReference type="ARBA" id="ARBA00000085"/>
    </source>
</evidence>
<gene>
    <name evidence="12" type="ORF">NUM_52900</name>
</gene>
<evidence type="ECO:0000256" key="7">
    <source>
        <dbReference type="ARBA" id="ARBA00022840"/>
    </source>
</evidence>
<comment type="caution">
    <text evidence="12">The sequence shown here is derived from an EMBL/GenBank/DDBJ whole genome shotgun (WGS) entry which is preliminary data.</text>
</comment>
<evidence type="ECO:0000256" key="9">
    <source>
        <dbReference type="SAM" id="Phobius"/>
    </source>
</evidence>
<dbReference type="Gene3D" id="1.20.5.1930">
    <property type="match status" value="1"/>
</dbReference>
<dbReference type="EMBL" id="BOPO01000111">
    <property type="protein sequence ID" value="GIL30036.1"/>
    <property type="molecule type" value="Genomic_DNA"/>
</dbReference>
<keyword evidence="5" id="KW-0547">Nucleotide-binding</keyword>
<sequence length="391" mass="40606">MATDAVPRPGAGRSLARSCWRTRTTRDLAVALALAALAFVPALGLLGGQLGDLPPRPWTAATVPLLLAQTVPLALRTRYPALCLAVVGVAFAVYQSLAYLPTLGSVGLYLALYSVGAHQVRFRRVLPVLAGAGYAAFAVGLHLLGSPDRLLDYLLIALMLAACWLLGCGARVYRVGAAERRRLVAGAAAAAERSRIARELHDVVTHHVTAMVVQADAAQLSPGSGTEALASIGGTGRRALADLRQLLGVLEATGDAGPGRQPALDDLPELAASTRSAGQPVDLTERGRRPALTPVAQLTCYRVVQEALTNAVKYAPGRPTVVRLRHDRGGTDVEVTTEGPAAVPEPAGLTGGRGLSGLRDRVTALGGELEARPEAGGGFRVRARIPAGARA</sequence>
<dbReference type="InterPro" id="IPR003594">
    <property type="entry name" value="HATPase_dom"/>
</dbReference>
<keyword evidence="4" id="KW-0808">Transferase</keyword>
<dbReference type="CDD" id="cd16917">
    <property type="entry name" value="HATPase_UhpB-NarQ-NarX-like"/>
    <property type="match status" value="1"/>
</dbReference>
<evidence type="ECO:0000313" key="13">
    <source>
        <dbReference type="Proteomes" id="UP000614996"/>
    </source>
</evidence>
<keyword evidence="8" id="KW-0902">Two-component regulatory system</keyword>
<protein>
    <recommendedName>
        <fullName evidence="2">histidine kinase</fullName>
        <ecNumber evidence="2">2.7.13.3</ecNumber>
    </recommendedName>
</protein>
<keyword evidence="9" id="KW-0472">Membrane</keyword>
<dbReference type="GO" id="GO:0005524">
    <property type="term" value="F:ATP binding"/>
    <property type="evidence" value="ECO:0007669"/>
    <property type="project" value="UniProtKB-KW"/>
</dbReference>
<evidence type="ECO:0000259" key="11">
    <source>
        <dbReference type="Pfam" id="PF07730"/>
    </source>
</evidence>
<dbReference type="InterPro" id="IPR011712">
    <property type="entry name" value="Sig_transdc_His_kin_sub3_dim/P"/>
</dbReference>
<dbReference type="SUPFAM" id="SSF55874">
    <property type="entry name" value="ATPase domain of HSP90 chaperone/DNA topoisomerase II/histidine kinase"/>
    <property type="match status" value="1"/>
</dbReference>
<evidence type="ECO:0000256" key="5">
    <source>
        <dbReference type="ARBA" id="ARBA00022741"/>
    </source>
</evidence>